<keyword evidence="3" id="KW-0862">Zinc</keyword>
<evidence type="ECO:0000256" key="2">
    <source>
        <dbReference type="ARBA" id="ARBA00022771"/>
    </source>
</evidence>
<name>A0AAW1KPX5_POPJA</name>
<evidence type="ECO:0000256" key="1">
    <source>
        <dbReference type="ARBA" id="ARBA00022723"/>
    </source>
</evidence>
<dbReference type="Gene3D" id="2.20.25.240">
    <property type="match status" value="1"/>
</dbReference>
<organism evidence="5 6">
    <name type="scientific">Popillia japonica</name>
    <name type="common">Japanese beetle</name>
    <dbReference type="NCBI Taxonomy" id="7064"/>
    <lineage>
        <taxon>Eukaryota</taxon>
        <taxon>Metazoa</taxon>
        <taxon>Ecdysozoa</taxon>
        <taxon>Arthropoda</taxon>
        <taxon>Hexapoda</taxon>
        <taxon>Insecta</taxon>
        <taxon>Pterygota</taxon>
        <taxon>Neoptera</taxon>
        <taxon>Endopterygota</taxon>
        <taxon>Coleoptera</taxon>
        <taxon>Polyphaga</taxon>
        <taxon>Scarabaeiformia</taxon>
        <taxon>Scarabaeidae</taxon>
        <taxon>Rutelinae</taxon>
        <taxon>Popillia</taxon>
    </lineage>
</organism>
<evidence type="ECO:0000259" key="4">
    <source>
        <dbReference type="Pfam" id="PF04500"/>
    </source>
</evidence>
<evidence type="ECO:0000313" key="6">
    <source>
        <dbReference type="Proteomes" id="UP001458880"/>
    </source>
</evidence>
<evidence type="ECO:0000256" key="3">
    <source>
        <dbReference type="ARBA" id="ARBA00022833"/>
    </source>
</evidence>
<protein>
    <submittedName>
        <fullName evidence="5">FLYWCH zinc finger domain</fullName>
    </submittedName>
</protein>
<sequence length="122" mass="14177">MELIETTKGKPSLTHEGYQSRKYRENNKCIITWICIYEKKENCKGRLKSKSNEVLSVCEHTCKPNVAAIEIKTQMCKVKKRAREEDTTIAKIYSEEMETVPNKGYEFVSDVTLYQNAKISLY</sequence>
<keyword evidence="1" id="KW-0479">Metal-binding</keyword>
<reference evidence="5 6" key="1">
    <citation type="journal article" date="2024" name="BMC Genomics">
        <title>De novo assembly and annotation of Popillia japonica's genome with initial clues to its potential as an invasive pest.</title>
        <authorList>
            <person name="Cucini C."/>
            <person name="Boschi S."/>
            <person name="Funari R."/>
            <person name="Cardaioli E."/>
            <person name="Iannotti N."/>
            <person name="Marturano G."/>
            <person name="Paoli F."/>
            <person name="Bruttini M."/>
            <person name="Carapelli A."/>
            <person name="Frati F."/>
            <person name="Nardi F."/>
        </authorList>
    </citation>
    <scope>NUCLEOTIDE SEQUENCE [LARGE SCALE GENOMIC DNA]</scope>
    <source>
        <strain evidence="5">DMR45628</strain>
    </source>
</reference>
<dbReference type="AlphaFoldDB" id="A0AAW1KPX5"/>
<keyword evidence="6" id="KW-1185">Reference proteome</keyword>
<keyword evidence="2" id="KW-0863">Zinc-finger</keyword>
<gene>
    <name evidence="5" type="ORF">QE152_g19894</name>
</gene>
<accession>A0AAW1KPX5</accession>
<evidence type="ECO:0000313" key="5">
    <source>
        <dbReference type="EMBL" id="KAK9721973.1"/>
    </source>
</evidence>
<proteinExistence type="predicted"/>
<comment type="caution">
    <text evidence="5">The sequence shown here is derived from an EMBL/GenBank/DDBJ whole genome shotgun (WGS) entry which is preliminary data.</text>
</comment>
<dbReference type="GO" id="GO:0008270">
    <property type="term" value="F:zinc ion binding"/>
    <property type="evidence" value="ECO:0007669"/>
    <property type="project" value="UniProtKB-KW"/>
</dbReference>
<dbReference type="Proteomes" id="UP001458880">
    <property type="component" value="Unassembled WGS sequence"/>
</dbReference>
<dbReference type="Pfam" id="PF04500">
    <property type="entry name" value="FLYWCH"/>
    <property type="match status" value="1"/>
</dbReference>
<feature type="domain" description="FLYWCH-type" evidence="4">
    <location>
        <begin position="4"/>
        <end position="58"/>
    </location>
</feature>
<dbReference type="InterPro" id="IPR007588">
    <property type="entry name" value="Znf_FLYWCH"/>
</dbReference>
<dbReference type="EMBL" id="JASPKY010000193">
    <property type="protein sequence ID" value="KAK9721973.1"/>
    <property type="molecule type" value="Genomic_DNA"/>
</dbReference>